<evidence type="ECO:0000256" key="3">
    <source>
        <dbReference type="ARBA" id="ARBA00022452"/>
    </source>
</evidence>
<organism evidence="16 17">
    <name type="scientific">Exilibacterium tricleocarpae</name>
    <dbReference type="NCBI Taxonomy" id="2591008"/>
    <lineage>
        <taxon>Bacteria</taxon>
        <taxon>Pseudomonadati</taxon>
        <taxon>Pseudomonadota</taxon>
        <taxon>Gammaproteobacteria</taxon>
        <taxon>Cellvibrionales</taxon>
        <taxon>Cellvibrionaceae</taxon>
        <taxon>Exilibacterium</taxon>
    </lineage>
</organism>
<keyword evidence="5 11" id="KW-0812">Transmembrane</keyword>
<evidence type="ECO:0000256" key="11">
    <source>
        <dbReference type="PROSITE-ProRule" id="PRU01360"/>
    </source>
</evidence>
<evidence type="ECO:0000256" key="6">
    <source>
        <dbReference type="ARBA" id="ARBA00023004"/>
    </source>
</evidence>
<evidence type="ECO:0000256" key="10">
    <source>
        <dbReference type="ARBA" id="ARBA00023237"/>
    </source>
</evidence>
<evidence type="ECO:0000256" key="4">
    <source>
        <dbReference type="ARBA" id="ARBA00022496"/>
    </source>
</evidence>
<dbReference type="InterPro" id="IPR039426">
    <property type="entry name" value="TonB-dep_rcpt-like"/>
</dbReference>
<evidence type="ECO:0000259" key="15">
    <source>
        <dbReference type="Pfam" id="PF07715"/>
    </source>
</evidence>
<dbReference type="OrthoDB" id="7051185at2"/>
<dbReference type="SUPFAM" id="SSF56935">
    <property type="entry name" value="Porins"/>
    <property type="match status" value="1"/>
</dbReference>
<feature type="domain" description="TonB-dependent receptor plug" evidence="15">
    <location>
        <begin position="56"/>
        <end position="162"/>
    </location>
</feature>
<evidence type="ECO:0000259" key="14">
    <source>
        <dbReference type="Pfam" id="PF00593"/>
    </source>
</evidence>
<keyword evidence="9 11" id="KW-0472">Membrane</keyword>
<dbReference type="Proteomes" id="UP000319732">
    <property type="component" value="Unassembled WGS sequence"/>
</dbReference>
<dbReference type="GO" id="GO:0006826">
    <property type="term" value="P:iron ion transport"/>
    <property type="evidence" value="ECO:0007669"/>
    <property type="project" value="UniProtKB-KW"/>
</dbReference>
<keyword evidence="13" id="KW-0732">Signal</keyword>
<dbReference type="PANTHER" id="PTHR32552:SF81">
    <property type="entry name" value="TONB-DEPENDENT OUTER MEMBRANE RECEPTOR"/>
    <property type="match status" value="1"/>
</dbReference>
<evidence type="ECO:0000256" key="12">
    <source>
        <dbReference type="RuleBase" id="RU003357"/>
    </source>
</evidence>
<dbReference type="Gene3D" id="2.40.170.20">
    <property type="entry name" value="TonB-dependent receptor, beta-barrel domain"/>
    <property type="match status" value="1"/>
</dbReference>
<dbReference type="EMBL" id="VHSG01000019">
    <property type="protein sequence ID" value="TQV72717.1"/>
    <property type="molecule type" value="Genomic_DNA"/>
</dbReference>
<feature type="chain" id="PRO_5021891410" description="TonB-dependent receptor" evidence="13">
    <location>
        <begin position="31"/>
        <end position="789"/>
    </location>
</feature>
<evidence type="ECO:0000256" key="5">
    <source>
        <dbReference type="ARBA" id="ARBA00022692"/>
    </source>
</evidence>
<keyword evidence="7" id="KW-0406">Ion transport</keyword>
<evidence type="ECO:0000256" key="8">
    <source>
        <dbReference type="ARBA" id="ARBA00023077"/>
    </source>
</evidence>
<sequence length="789" mass="85695">MNHLTTESPRLKFKLCALALVIGASSVADAQSVRAGGDTLILEEIVITARKRAENLQDVPVSVLAFQGSELREAGIIDMQALSLSTPNFHYAQATGASDILTVRGLGTSGSGPHFEPAVGHVINGQFISRSRLGRSAFLDINQVEVLKGPQGAIIGKNTSLGAINIVSNKPTDDFTAGITATYEFEAREGYLMEGFVSGPLSDTVRARLALSYRDQEKLVENGPDAPEPYEEDLAGRFTIDWAPSDEFDAEFFTQFAEFERNGVDRELSFCNNPEAVLAALGDDCKLNGKTTSEGFPAGFNPNTGHGNNDAGTPFELSANVSGLTLEYDFGNFTLTSLTGYQSSDIFNTIDTDLSARETQVISNQEEFEQISQEIRLTSNDDGALNWIVGVFYLDNEMDFEQLSDFSAFFGQSLRRQQLGEVDTTNLSFFGQFDYDITDAFTVTLGARYTDEERDGFALQTNYSEAYTFDNRGDACNTGGPGAGFRICNEAEDTFSSDGVSYNLSGQYRLSDNSMLYATVATGFKSGAFNLLSNQPQNVLDDTFVFDDEESLNLEVGGKHTLANGAFRFNWALFETTVDDLQISQNVPEIIAQVINNAGEASVTGIEFDGGWAVSDALTLTYAGAWIEAEYEDFEGAGCYTGQTVDEGCEAEPTPTGGTQNLQDLSGERTTRAPELQFTLGADYVFFDVFPDFDLSLNTKVIYTDDYQVNVDNDPEGAQESTTKIDAAITLARSDNRWWVSLVGRNLTDEETISFAAGTSAVNGPLGGGGRFAVLDETRAVSLKAQYNF</sequence>
<dbReference type="InterPro" id="IPR012910">
    <property type="entry name" value="Plug_dom"/>
</dbReference>
<evidence type="ECO:0000313" key="16">
    <source>
        <dbReference type="EMBL" id="TQV72717.1"/>
    </source>
</evidence>
<dbReference type="InterPro" id="IPR036942">
    <property type="entry name" value="Beta-barrel_TonB_sf"/>
</dbReference>
<keyword evidence="10 11" id="KW-0998">Cell outer membrane</keyword>
<keyword evidence="2 11" id="KW-0813">Transport</keyword>
<dbReference type="Pfam" id="PF00593">
    <property type="entry name" value="TonB_dep_Rec_b-barrel"/>
    <property type="match status" value="1"/>
</dbReference>
<evidence type="ECO:0000256" key="13">
    <source>
        <dbReference type="SAM" id="SignalP"/>
    </source>
</evidence>
<dbReference type="InterPro" id="IPR000531">
    <property type="entry name" value="Beta-barrel_TonB"/>
</dbReference>
<dbReference type="PANTHER" id="PTHR32552">
    <property type="entry name" value="FERRICHROME IRON RECEPTOR-RELATED"/>
    <property type="match status" value="1"/>
</dbReference>
<reference evidence="16 17" key="1">
    <citation type="submission" date="2019-06" db="EMBL/GenBank/DDBJ databases">
        <title>Whole genome sequence for Cellvibrionaceae sp. R142.</title>
        <authorList>
            <person name="Wang G."/>
        </authorList>
    </citation>
    <scope>NUCLEOTIDE SEQUENCE [LARGE SCALE GENOMIC DNA]</scope>
    <source>
        <strain evidence="16 17">R142</strain>
    </source>
</reference>
<keyword evidence="8 12" id="KW-0798">TonB box</keyword>
<feature type="domain" description="TonB-dependent receptor-like beta-barrel" evidence="14">
    <location>
        <begin position="300"/>
        <end position="747"/>
    </location>
</feature>
<evidence type="ECO:0000256" key="9">
    <source>
        <dbReference type="ARBA" id="ARBA00023136"/>
    </source>
</evidence>
<protein>
    <recommendedName>
        <fullName evidence="18">TonB-dependent receptor</fullName>
    </recommendedName>
</protein>
<dbReference type="PROSITE" id="PS52016">
    <property type="entry name" value="TONB_DEPENDENT_REC_3"/>
    <property type="match status" value="1"/>
</dbReference>
<proteinExistence type="inferred from homology"/>
<dbReference type="GO" id="GO:0009279">
    <property type="term" value="C:cell outer membrane"/>
    <property type="evidence" value="ECO:0007669"/>
    <property type="project" value="UniProtKB-SubCell"/>
</dbReference>
<keyword evidence="17" id="KW-1185">Reference proteome</keyword>
<dbReference type="Pfam" id="PF07715">
    <property type="entry name" value="Plug"/>
    <property type="match status" value="1"/>
</dbReference>
<keyword evidence="3 11" id="KW-1134">Transmembrane beta strand</keyword>
<dbReference type="AlphaFoldDB" id="A0A545T655"/>
<evidence type="ECO:0008006" key="18">
    <source>
        <dbReference type="Google" id="ProtNLM"/>
    </source>
</evidence>
<evidence type="ECO:0000313" key="17">
    <source>
        <dbReference type="Proteomes" id="UP000319732"/>
    </source>
</evidence>
<keyword evidence="4" id="KW-0410">Iron transport</keyword>
<evidence type="ECO:0000256" key="1">
    <source>
        <dbReference type="ARBA" id="ARBA00004571"/>
    </source>
</evidence>
<accession>A0A545T655</accession>
<comment type="caution">
    <text evidence="16">The sequence shown here is derived from an EMBL/GenBank/DDBJ whole genome shotgun (WGS) entry which is preliminary data.</text>
</comment>
<gene>
    <name evidence="16" type="ORF">FKG94_18700</name>
</gene>
<evidence type="ECO:0000256" key="7">
    <source>
        <dbReference type="ARBA" id="ARBA00023065"/>
    </source>
</evidence>
<name>A0A545T655_9GAMM</name>
<comment type="subcellular location">
    <subcellularLocation>
        <location evidence="1 11">Cell outer membrane</location>
        <topology evidence="1 11">Multi-pass membrane protein</topology>
    </subcellularLocation>
</comment>
<dbReference type="RefSeq" id="WP_142928447.1">
    <property type="nucleotide sequence ID" value="NZ_ML660098.1"/>
</dbReference>
<keyword evidence="6" id="KW-0408">Iron</keyword>
<evidence type="ECO:0000256" key="2">
    <source>
        <dbReference type="ARBA" id="ARBA00022448"/>
    </source>
</evidence>
<feature type="signal peptide" evidence="13">
    <location>
        <begin position="1"/>
        <end position="30"/>
    </location>
</feature>
<comment type="similarity">
    <text evidence="11 12">Belongs to the TonB-dependent receptor family.</text>
</comment>